<feature type="transmembrane region" description="Helical" evidence="1">
    <location>
        <begin position="276"/>
        <end position="295"/>
    </location>
</feature>
<dbReference type="Proteomes" id="UP000232323">
    <property type="component" value="Unassembled WGS sequence"/>
</dbReference>
<reference evidence="2 3" key="1">
    <citation type="submission" date="2017-08" db="EMBL/GenBank/DDBJ databases">
        <title>Acidophilic green algal genome provides insights into adaptation to an acidic environment.</title>
        <authorList>
            <person name="Hirooka S."/>
            <person name="Hirose Y."/>
            <person name="Kanesaki Y."/>
            <person name="Higuchi S."/>
            <person name="Fujiwara T."/>
            <person name="Onuma R."/>
            <person name="Era A."/>
            <person name="Ohbayashi R."/>
            <person name="Uzuka A."/>
            <person name="Nozaki H."/>
            <person name="Yoshikawa H."/>
            <person name="Miyagishima S.Y."/>
        </authorList>
    </citation>
    <scope>NUCLEOTIDE SEQUENCE [LARGE SCALE GENOMIC DNA]</scope>
    <source>
        <strain evidence="2 3">NIES-2499</strain>
    </source>
</reference>
<keyword evidence="1" id="KW-0812">Transmembrane</keyword>
<name>A0A250WQM6_9CHLO</name>
<feature type="transmembrane region" description="Helical" evidence="1">
    <location>
        <begin position="103"/>
        <end position="136"/>
    </location>
</feature>
<evidence type="ECO:0000313" key="3">
    <source>
        <dbReference type="Proteomes" id="UP000232323"/>
    </source>
</evidence>
<proteinExistence type="predicted"/>
<accession>A0A250WQM6</accession>
<protein>
    <submittedName>
        <fullName evidence="2">Uncharacterized protein</fullName>
    </submittedName>
</protein>
<gene>
    <name evidence="2" type="ORF">CEUSTIGMA_g554.t1</name>
</gene>
<comment type="caution">
    <text evidence="2">The sequence shown here is derived from an EMBL/GenBank/DDBJ whole genome shotgun (WGS) entry which is preliminary data.</text>
</comment>
<keyword evidence="1" id="KW-1133">Transmembrane helix</keyword>
<sequence>MASLRSGLLHSALAAIYATLVCNGAIFGYKYSERARQTTLDASAALGVNNAAMQTPSIILQKCVTSVLTVGATTSVAMLLMAFARTSVHMCIKTPQDERTVTFWYIVLAEGVLLPLCWQLLIFLMIMFGLCLCWLVGMFCLDHVAQAALSNSSNIGFKFDTAREVNYAVSSLSSLWNKNQDSIPPQLVSDLQPVISHLISLLQPGAAECPVYCLDLSSFSDVFFPPPLSFSLYHPAPSGYVISGSSVAADGGSCICDTARLTLVQPLLHKIWGEQLVWACLWLIAAVFGTSWLLMGLTASRERALCERLDATHNTTLGQSCTKRTHSAFIKIWRPCVAV</sequence>
<dbReference type="AlphaFoldDB" id="A0A250WQM6"/>
<keyword evidence="1" id="KW-0472">Membrane</keyword>
<keyword evidence="3" id="KW-1185">Reference proteome</keyword>
<feature type="transmembrane region" description="Helical" evidence="1">
    <location>
        <begin position="12"/>
        <end position="29"/>
    </location>
</feature>
<evidence type="ECO:0000256" key="1">
    <source>
        <dbReference type="SAM" id="Phobius"/>
    </source>
</evidence>
<feature type="transmembrane region" description="Helical" evidence="1">
    <location>
        <begin position="63"/>
        <end position="83"/>
    </location>
</feature>
<evidence type="ECO:0000313" key="2">
    <source>
        <dbReference type="EMBL" id="GAX73101.1"/>
    </source>
</evidence>
<dbReference type="EMBL" id="BEGY01000002">
    <property type="protein sequence ID" value="GAX73101.1"/>
    <property type="molecule type" value="Genomic_DNA"/>
</dbReference>
<organism evidence="2 3">
    <name type="scientific">Chlamydomonas eustigma</name>
    <dbReference type="NCBI Taxonomy" id="1157962"/>
    <lineage>
        <taxon>Eukaryota</taxon>
        <taxon>Viridiplantae</taxon>
        <taxon>Chlorophyta</taxon>
        <taxon>core chlorophytes</taxon>
        <taxon>Chlorophyceae</taxon>
        <taxon>CS clade</taxon>
        <taxon>Chlamydomonadales</taxon>
        <taxon>Chlamydomonadaceae</taxon>
        <taxon>Chlamydomonas</taxon>
    </lineage>
</organism>